<gene>
    <name evidence="1" type="ORF">LCGC14_1426300</name>
</gene>
<protein>
    <submittedName>
        <fullName evidence="1">Uncharacterized protein</fullName>
    </submittedName>
</protein>
<feature type="non-terminal residue" evidence="1">
    <location>
        <position position="36"/>
    </location>
</feature>
<dbReference type="EMBL" id="LAZR01009564">
    <property type="protein sequence ID" value="KKM71846.1"/>
    <property type="molecule type" value="Genomic_DNA"/>
</dbReference>
<accession>A0A0F9KB05</accession>
<proteinExistence type="predicted"/>
<organism evidence="1">
    <name type="scientific">marine sediment metagenome</name>
    <dbReference type="NCBI Taxonomy" id="412755"/>
    <lineage>
        <taxon>unclassified sequences</taxon>
        <taxon>metagenomes</taxon>
        <taxon>ecological metagenomes</taxon>
    </lineage>
</organism>
<reference evidence="1" key="1">
    <citation type="journal article" date="2015" name="Nature">
        <title>Complex archaea that bridge the gap between prokaryotes and eukaryotes.</title>
        <authorList>
            <person name="Spang A."/>
            <person name="Saw J.H."/>
            <person name="Jorgensen S.L."/>
            <person name="Zaremba-Niedzwiedzka K."/>
            <person name="Martijn J."/>
            <person name="Lind A.E."/>
            <person name="van Eijk R."/>
            <person name="Schleper C."/>
            <person name="Guy L."/>
            <person name="Ettema T.J."/>
        </authorList>
    </citation>
    <scope>NUCLEOTIDE SEQUENCE</scope>
</reference>
<sequence>MNDLLKVLDMSEVEQWEWLEKKYGPGAFHSFAPLAF</sequence>
<name>A0A0F9KB05_9ZZZZ</name>
<comment type="caution">
    <text evidence="1">The sequence shown here is derived from an EMBL/GenBank/DDBJ whole genome shotgun (WGS) entry which is preliminary data.</text>
</comment>
<dbReference type="AlphaFoldDB" id="A0A0F9KB05"/>
<evidence type="ECO:0000313" key="1">
    <source>
        <dbReference type="EMBL" id="KKM71846.1"/>
    </source>
</evidence>